<organism evidence="2">
    <name type="scientific">Aedes albopictus</name>
    <name type="common">Asian tiger mosquito</name>
    <name type="synonym">Stegomyia albopicta</name>
    <dbReference type="NCBI Taxonomy" id="7160"/>
    <lineage>
        <taxon>Eukaryota</taxon>
        <taxon>Metazoa</taxon>
        <taxon>Ecdysozoa</taxon>
        <taxon>Arthropoda</taxon>
        <taxon>Hexapoda</taxon>
        <taxon>Insecta</taxon>
        <taxon>Pterygota</taxon>
        <taxon>Neoptera</taxon>
        <taxon>Endopterygota</taxon>
        <taxon>Diptera</taxon>
        <taxon>Nematocera</taxon>
        <taxon>Culicoidea</taxon>
        <taxon>Culicidae</taxon>
        <taxon>Culicinae</taxon>
        <taxon>Aedini</taxon>
        <taxon>Aedes</taxon>
        <taxon>Stegomyia</taxon>
    </lineage>
</organism>
<dbReference type="RefSeq" id="XP_019932617.3">
    <property type="nucleotide sequence ID" value="XM_020077058.3"/>
</dbReference>
<accession>A0A023EMH7</accession>
<dbReference type="SUPFAM" id="SSF46938">
    <property type="entry name" value="CRAL/TRIO N-terminal domain"/>
    <property type="match status" value="1"/>
</dbReference>
<dbReference type="GO" id="GO:0016020">
    <property type="term" value="C:membrane"/>
    <property type="evidence" value="ECO:0007669"/>
    <property type="project" value="TreeGrafter"/>
</dbReference>
<protein>
    <submittedName>
        <fullName evidence="2">Putative lipid particle</fullName>
    </submittedName>
</protein>
<dbReference type="EnsemblMetazoa" id="AALFPA23_023635.R35172">
    <property type="protein sequence ID" value="AALFPA23_023635.P35172"/>
    <property type="gene ID" value="AALFPA23_023635"/>
</dbReference>
<proteinExistence type="evidence at transcript level"/>
<dbReference type="InterPro" id="IPR011074">
    <property type="entry name" value="CRAL/TRIO_N_dom"/>
</dbReference>
<dbReference type="InterPro" id="IPR001251">
    <property type="entry name" value="CRAL-TRIO_dom"/>
</dbReference>
<dbReference type="PRINTS" id="PR00180">
    <property type="entry name" value="CRETINALDHBP"/>
</dbReference>
<dbReference type="VEuPathDB" id="VectorBase:AALC636_010122"/>
<dbReference type="SMART" id="SM00516">
    <property type="entry name" value="SEC14"/>
    <property type="match status" value="1"/>
</dbReference>
<dbReference type="PANTHER" id="PTHR10174:SF212">
    <property type="entry name" value="MIP26555P1"/>
    <property type="match status" value="1"/>
</dbReference>
<dbReference type="Pfam" id="PF00650">
    <property type="entry name" value="CRAL_TRIO"/>
    <property type="match status" value="1"/>
</dbReference>
<dbReference type="EMBL" id="GAPW01003064">
    <property type="protein sequence ID" value="JAC10534.1"/>
    <property type="molecule type" value="mRNA"/>
</dbReference>
<dbReference type="GO" id="GO:1902936">
    <property type="term" value="F:phosphatidylinositol bisphosphate binding"/>
    <property type="evidence" value="ECO:0007669"/>
    <property type="project" value="TreeGrafter"/>
</dbReference>
<dbReference type="EMBL" id="GAPW01003065">
    <property type="protein sequence ID" value="JAC10533.1"/>
    <property type="molecule type" value="mRNA"/>
</dbReference>
<name>A0A023EMH7_AEDAL</name>
<reference evidence="4" key="2">
    <citation type="journal article" date="2015" name="Proc. Natl. Acad. Sci. U.S.A.">
        <title>Genome sequence of the Asian Tiger mosquito, Aedes albopictus, reveals insights into its biology, genetics, and evolution.</title>
        <authorList>
            <person name="Chen X.G."/>
            <person name="Jiang X."/>
            <person name="Gu J."/>
            <person name="Xu M."/>
            <person name="Wu Y."/>
            <person name="Deng Y."/>
            <person name="Zhang C."/>
            <person name="Bonizzoni M."/>
            <person name="Dermauw W."/>
            <person name="Vontas J."/>
            <person name="Armbruster P."/>
            <person name="Huang X."/>
            <person name="Yang Y."/>
            <person name="Zhang H."/>
            <person name="He W."/>
            <person name="Peng H."/>
            <person name="Liu Y."/>
            <person name="Wu K."/>
            <person name="Chen J."/>
            <person name="Lirakis M."/>
            <person name="Topalis P."/>
            <person name="Van Leeuwen T."/>
            <person name="Hall A.B."/>
            <person name="Jiang X."/>
            <person name="Thorpe C."/>
            <person name="Mueller R.L."/>
            <person name="Sun C."/>
            <person name="Waterhouse R.M."/>
            <person name="Yan G."/>
            <person name="Tu Z.J."/>
            <person name="Fang X."/>
            <person name="James A.A."/>
        </authorList>
    </citation>
    <scope>NUCLEOTIDE SEQUENCE [LARGE SCALE GENOMIC DNA]</scope>
    <source>
        <strain evidence="4">Foshan</strain>
    </source>
</reference>
<dbReference type="SUPFAM" id="SSF52087">
    <property type="entry name" value="CRAL/TRIO domain"/>
    <property type="match status" value="1"/>
</dbReference>
<evidence type="ECO:0000313" key="2">
    <source>
        <dbReference type="EMBL" id="JAC10533.1"/>
    </source>
</evidence>
<dbReference type="VEuPathDB" id="VectorBase:AALF003565"/>
<dbReference type="PROSITE" id="PS50191">
    <property type="entry name" value="CRAL_TRIO"/>
    <property type="match status" value="1"/>
</dbReference>
<dbReference type="Gene3D" id="1.20.5.1200">
    <property type="entry name" value="Alpha-tocopherol transfer"/>
    <property type="match status" value="1"/>
</dbReference>
<dbReference type="InterPro" id="IPR036865">
    <property type="entry name" value="CRAL-TRIO_dom_sf"/>
</dbReference>
<reference evidence="2" key="1">
    <citation type="journal article" date="2014" name="PLoS Negl. Trop. Dis.">
        <title>Identification and characterization of seminal fluid proteins in the Asian tiger mosquito, Aedes albopictus.</title>
        <authorList>
            <person name="Boes K.E."/>
            <person name="Ribeiro J.M."/>
            <person name="Wong A."/>
            <person name="Harrington L.C."/>
            <person name="Wolfner M.F."/>
            <person name="Sirot L.K."/>
        </authorList>
    </citation>
    <scope>NUCLEOTIDE SEQUENCE</scope>
    <source>
        <tissue evidence="2">Reproductive organs</tissue>
    </source>
</reference>
<dbReference type="Gene3D" id="3.40.525.10">
    <property type="entry name" value="CRAL-TRIO lipid binding domain"/>
    <property type="match status" value="1"/>
</dbReference>
<evidence type="ECO:0000259" key="1">
    <source>
        <dbReference type="PROSITE" id="PS50191"/>
    </source>
</evidence>
<dbReference type="VEuPathDB" id="VectorBase:AALFPA_051241"/>
<feature type="domain" description="CRAL-TRIO" evidence="1">
    <location>
        <begin position="97"/>
        <end position="260"/>
    </location>
</feature>
<dbReference type="InterPro" id="IPR036273">
    <property type="entry name" value="CRAL/TRIO_N_dom_sf"/>
</dbReference>
<dbReference type="Proteomes" id="UP000069940">
    <property type="component" value="Unassembled WGS sequence"/>
</dbReference>
<dbReference type="SMART" id="SM01100">
    <property type="entry name" value="CRAL_TRIO_N"/>
    <property type="match status" value="1"/>
</dbReference>
<evidence type="ECO:0000313" key="4">
    <source>
        <dbReference type="Proteomes" id="UP000069940"/>
    </source>
</evidence>
<dbReference type="KEGG" id="aalb:109622651"/>
<keyword evidence="4" id="KW-1185">Reference proteome</keyword>
<dbReference type="Gene3D" id="1.10.8.20">
    <property type="entry name" value="N-terminal domain of phosphatidylinositol transfer protein sec14p"/>
    <property type="match status" value="1"/>
</dbReference>
<reference evidence="3" key="3">
    <citation type="submission" date="2025-05" db="UniProtKB">
        <authorList>
            <consortium name="EnsemblMetazoa"/>
        </authorList>
    </citation>
    <scope>IDENTIFICATION</scope>
    <source>
        <strain evidence="3">Foshan</strain>
    </source>
</reference>
<dbReference type="GeneID" id="109622651"/>
<evidence type="ECO:0000313" key="3">
    <source>
        <dbReference type="EnsemblMetazoa" id="AALFPA23_023635.P35172"/>
    </source>
</evidence>
<dbReference type="PANTHER" id="PTHR10174">
    <property type="entry name" value="ALPHA-TOCOPHEROL TRANSFER PROTEIN-RELATED"/>
    <property type="match status" value="1"/>
</dbReference>
<sequence>MSAPFDLETGPPSAELLEVARQELRETPEVRAAAIEELRKLLHASSDLSFPDDDDFLLFYLRPSHFYPESALKLMRNVAEFQKNHHDLLHNLMPADLKNEITNYNLVTVLTNRDQKGRRMVVVRMGEVWDPKAVHEDKIFAILYTIHKLAIMEPATQINGIVVIYDFAGLGMKQVKGMSPSASKRLLSFIQEAAPLRMKAVHFVNEPMLFNMVWALMKPFVKEKLKNRMFFHGEDRKKLFKHINPECLPANYGGTMPELNYESKDWYPAMEKYSDFIKKFNSAGFK</sequence>
<dbReference type="AlphaFoldDB" id="A0A023EMH7"/>
<dbReference type="CDD" id="cd00170">
    <property type="entry name" value="SEC14"/>
    <property type="match status" value="1"/>
</dbReference>